<sequence length="225" mass="25538">MIIPKTKLTPVSIKSYIYKKPKEIREELLPQEKNKTKSTETEKLLSQEEVFNQPEHLSELKEAQSKKVPKPVPEVKPEHISISKTDEKSIILSKPSEIKKIPHQGFSYKSLQQLREKIQRQNQTQFQQELSQPNTGSVMHGTPNLVPHSTIRPTVDEKRKQATSTISTHKSVIKGDNGTCTIIEDLSAIGVDGVKAVSTFACGETKFDKSFREHMEKVRKKLGKR</sequence>
<organism evidence="2 3">
    <name type="scientific">Thalassotalea profundi</name>
    <dbReference type="NCBI Taxonomy" id="2036687"/>
    <lineage>
        <taxon>Bacteria</taxon>
        <taxon>Pseudomonadati</taxon>
        <taxon>Pseudomonadota</taxon>
        <taxon>Gammaproteobacteria</taxon>
        <taxon>Alteromonadales</taxon>
        <taxon>Colwelliaceae</taxon>
        <taxon>Thalassotalea</taxon>
    </lineage>
</organism>
<protein>
    <submittedName>
        <fullName evidence="2">Uncharacterized protein</fullName>
    </submittedName>
</protein>
<feature type="compositionally biased region" description="Basic and acidic residues" evidence="1">
    <location>
        <begin position="56"/>
        <end position="65"/>
    </location>
</feature>
<reference evidence="3" key="1">
    <citation type="journal article" date="2019" name="Int. J. Syst. Evol. Microbiol.">
        <title>The Global Catalogue of Microorganisms (GCM) 10K type strain sequencing project: providing services to taxonomists for standard genome sequencing and annotation.</title>
        <authorList>
            <consortium name="The Broad Institute Genomics Platform"/>
            <consortium name="The Broad Institute Genome Sequencing Center for Infectious Disease"/>
            <person name="Wu L."/>
            <person name="Ma J."/>
        </authorList>
    </citation>
    <scope>NUCLEOTIDE SEQUENCE [LARGE SCALE GENOMIC DNA]</scope>
    <source>
        <strain evidence="3">CGMCC 1.15922</strain>
    </source>
</reference>
<name>A0ABQ3IQW9_9GAMM</name>
<gene>
    <name evidence="2" type="ORF">GCM10011501_21430</name>
</gene>
<evidence type="ECO:0000313" key="2">
    <source>
        <dbReference type="EMBL" id="GHE91733.1"/>
    </source>
</evidence>
<comment type="caution">
    <text evidence="2">The sequence shown here is derived from an EMBL/GenBank/DDBJ whole genome shotgun (WGS) entry which is preliminary data.</text>
</comment>
<feature type="region of interest" description="Disordered" evidence="1">
    <location>
        <begin position="55"/>
        <end position="81"/>
    </location>
</feature>
<proteinExistence type="predicted"/>
<evidence type="ECO:0000313" key="3">
    <source>
        <dbReference type="Proteomes" id="UP000626370"/>
    </source>
</evidence>
<dbReference type="RefSeq" id="WP_189378269.1">
    <property type="nucleotide sequence ID" value="NZ_BNAH01000008.1"/>
</dbReference>
<accession>A0ABQ3IQW9</accession>
<dbReference type="Proteomes" id="UP000626370">
    <property type="component" value="Unassembled WGS sequence"/>
</dbReference>
<evidence type="ECO:0000256" key="1">
    <source>
        <dbReference type="SAM" id="MobiDB-lite"/>
    </source>
</evidence>
<dbReference type="EMBL" id="BNAH01000008">
    <property type="protein sequence ID" value="GHE91733.1"/>
    <property type="molecule type" value="Genomic_DNA"/>
</dbReference>
<feature type="region of interest" description="Disordered" evidence="1">
    <location>
        <begin position="130"/>
        <end position="167"/>
    </location>
</feature>
<keyword evidence="3" id="KW-1185">Reference proteome</keyword>